<feature type="transmembrane region" description="Helical" evidence="1">
    <location>
        <begin position="104"/>
        <end position="125"/>
    </location>
</feature>
<protein>
    <submittedName>
        <fullName evidence="2">Uncharacterized protein</fullName>
    </submittedName>
</protein>
<accession>A0A4P6JPL3</accession>
<evidence type="ECO:0000313" key="2">
    <source>
        <dbReference type="EMBL" id="QBD77080.1"/>
    </source>
</evidence>
<feature type="transmembrane region" description="Helical" evidence="1">
    <location>
        <begin position="353"/>
        <end position="375"/>
    </location>
</feature>
<organism evidence="2 3">
    <name type="scientific">Ktedonosporobacter rubrisoli</name>
    <dbReference type="NCBI Taxonomy" id="2509675"/>
    <lineage>
        <taxon>Bacteria</taxon>
        <taxon>Bacillati</taxon>
        <taxon>Chloroflexota</taxon>
        <taxon>Ktedonobacteria</taxon>
        <taxon>Ktedonobacterales</taxon>
        <taxon>Ktedonosporobacteraceae</taxon>
        <taxon>Ktedonosporobacter</taxon>
    </lineage>
</organism>
<reference evidence="2 3" key="1">
    <citation type="submission" date="2019-01" db="EMBL/GenBank/DDBJ databases">
        <title>Ktedonosporobacter rubrisoli SCAWS-G2.</title>
        <authorList>
            <person name="Huang Y."/>
            <person name="Yan B."/>
        </authorList>
    </citation>
    <scope>NUCLEOTIDE SEQUENCE [LARGE SCALE GENOMIC DNA]</scope>
    <source>
        <strain evidence="2 3">SCAWS-G2</strain>
    </source>
</reference>
<evidence type="ECO:0000313" key="3">
    <source>
        <dbReference type="Proteomes" id="UP000290365"/>
    </source>
</evidence>
<proteinExistence type="predicted"/>
<keyword evidence="1" id="KW-0472">Membrane</keyword>
<keyword evidence="1" id="KW-0812">Transmembrane</keyword>
<dbReference type="KEGG" id="kbs:EPA93_14125"/>
<feature type="transmembrane region" description="Helical" evidence="1">
    <location>
        <begin position="327"/>
        <end position="347"/>
    </location>
</feature>
<dbReference type="Proteomes" id="UP000290365">
    <property type="component" value="Chromosome"/>
</dbReference>
<keyword evidence="3" id="KW-1185">Reference proteome</keyword>
<keyword evidence="1" id="KW-1133">Transmembrane helix</keyword>
<feature type="transmembrane region" description="Helical" evidence="1">
    <location>
        <begin position="238"/>
        <end position="266"/>
    </location>
</feature>
<dbReference type="RefSeq" id="WP_129888143.1">
    <property type="nucleotide sequence ID" value="NZ_CP035758.1"/>
</dbReference>
<name>A0A4P6JPL3_KTERU</name>
<sequence>MPAKRYCVNCGKSLSLKQSPCPRCGSYMTTHRRPDSKIVRERRAMDAATSLVDMFVRLLRDSEDEQGRPFGYHTIARFRRLALHLTGFGLLTDFKVNAGRWMRWFWLGLYYSFFPLSLILVYLSAVEHWPAVPKNWFVFWRWPFDLAALPMDLLLFLLVCIGTTILFFLLDSFLCHWLIPQKSGRSPSAIEKCKSPFALSVWDAHSKQRWQASLYRETAWKFCDWRDRYLLSGIVDELAYRVLFFSGALVLLAGLNILCFGAFEWLYLSVGRPLADLVTFHLLHSYLYQSPWTIGAAMLIAQGQFWKSREFTLSTSRSQTGWQCSSIRSLYSQLLLVWLPGMFFFLFLFKYGILLTILLHILYDLLYRLLIIGGLKKAVEHLDTKDSLVEDTFRKARSTSYGSNKDV</sequence>
<evidence type="ECO:0000256" key="1">
    <source>
        <dbReference type="SAM" id="Phobius"/>
    </source>
</evidence>
<feature type="transmembrane region" description="Helical" evidence="1">
    <location>
        <begin position="153"/>
        <end position="179"/>
    </location>
</feature>
<gene>
    <name evidence="2" type="ORF">EPA93_14125</name>
</gene>
<dbReference type="AlphaFoldDB" id="A0A4P6JPL3"/>
<dbReference type="EMBL" id="CP035758">
    <property type="protein sequence ID" value="QBD77080.1"/>
    <property type="molecule type" value="Genomic_DNA"/>
</dbReference>
<feature type="transmembrane region" description="Helical" evidence="1">
    <location>
        <begin position="286"/>
        <end position="306"/>
    </location>
</feature>